<evidence type="ECO:0000313" key="5">
    <source>
        <dbReference type="Proteomes" id="UP000887574"/>
    </source>
</evidence>
<dbReference type="InterPro" id="IPR045114">
    <property type="entry name" value="Csn12-like"/>
</dbReference>
<dbReference type="GO" id="GO:0003723">
    <property type="term" value="F:RNA binding"/>
    <property type="evidence" value="ECO:0007669"/>
    <property type="project" value="InterPro"/>
</dbReference>
<evidence type="ECO:0000313" key="6">
    <source>
        <dbReference type="WBParaSite" id="jg16380"/>
    </source>
</evidence>
<evidence type="ECO:0000256" key="1">
    <source>
        <dbReference type="ARBA" id="ARBA00025771"/>
    </source>
</evidence>
<comment type="similarity">
    <text evidence="1">Belongs to the CSN12 family.</text>
</comment>
<dbReference type="GO" id="GO:0003690">
    <property type="term" value="F:double-stranded DNA binding"/>
    <property type="evidence" value="ECO:0007669"/>
    <property type="project" value="InterPro"/>
</dbReference>
<sequence>MNFTNFYDYYDKLSDLLQAENLEDAETAANLLSLKDHHSDYKFLQVANPSEVYHDRNAMDWAFDDIIILHVQALYLISSADWHGACTAQTNILQLDLRRLAKAADSNKSRTRRRKAEGTSYYEEAASPIMESYRICVAESRLVPTTTKKIGILNLTNQLFRIYFRINRLHLLKPLIRSIEHVDDLYNSFSMADKITYNYFLGRKAMFDMDLALSEKSLSFAFKHCPGSHVRNKRFILMYLIPVKMFLGHMPTLHLLQFYNLEQFSTVVESVKNGNLRQLNEALQKHQHFFIKCGIFLMLEKLKVITYRNLFKKVATILNTHLIKLEAFSVVLSYLGSEMDSDELACILANLIAQKKIKGYISHQKQTLVLSKQVAFPALSTSN</sequence>
<dbReference type="WBParaSite" id="jg16380">
    <property type="protein sequence ID" value="jg16380"/>
    <property type="gene ID" value="jg16380"/>
</dbReference>
<dbReference type="GO" id="GO:0070390">
    <property type="term" value="C:transcription export complex 2"/>
    <property type="evidence" value="ECO:0007669"/>
    <property type="project" value="TreeGrafter"/>
</dbReference>
<dbReference type="PANTHER" id="PTHR12732:SF0">
    <property type="entry name" value="PCI DOMAIN-CONTAINING PROTEIN 2"/>
    <property type="match status" value="1"/>
</dbReference>
<evidence type="ECO:0000256" key="3">
    <source>
        <dbReference type="ARBA" id="ARBA00072421"/>
    </source>
</evidence>
<protein>
    <recommendedName>
        <fullName evidence="3">PCI domain-containing protein 2 homolog</fullName>
    </recommendedName>
    <alternativeName>
        <fullName evidence="2">CSN12-like protein</fullName>
    </alternativeName>
</protein>
<dbReference type="Pfam" id="PF01399">
    <property type="entry name" value="PCI"/>
    <property type="match status" value="1"/>
</dbReference>
<dbReference type="GO" id="GO:0000973">
    <property type="term" value="P:post-transcriptional tethering of RNA polymerase II gene DNA at nuclear periphery"/>
    <property type="evidence" value="ECO:0007669"/>
    <property type="project" value="TreeGrafter"/>
</dbReference>
<dbReference type="InterPro" id="IPR036388">
    <property type="entry name" value="WH-like_DNA-bd_sf"/>
</dbReference>
<dbReference type="Gene3D" id="1.10.10.10">
    <property type="entry name" value="Winged helix-like DNA-binding domain superfamily/Winged helix DNA-binding domain"/>
    <property type="match status" value="1"/>
</dbReference>
<dbReference type="SMART" id="SM00753">
    <property type="entry name" value="PAM"/>
    <property type="match status" value="1"/>
</dbReference>
<dbReference type="Proteomes" id="UP000887574">
    <property type="component" value="Unplaced"/>
</dbReference>
<organism evidence="5 6">
    <name type="scientific">Ditylenchus dipsaci</name>
    <dbReference type="NCBI Taxonomy" id="166011"/>
    <lineage>
        <taxon>Eukaryota</taxon>
        <taxon>Metazoa</taxon>
        <taxon>Ecdysozoa</taxon>
        <taxon>Nematoda</taxon>
        <taxon>Chromadorea</taxon>
        <taxon>Rhabditida</taxon>
        <taxon>Tylenchina</taxon>
        <taxon>Tylenchomorpha</taxon>
        <taxon>Sphaerularioidea</taxon>
        <taxon>Anguinidae</taxon>
        <taxon>Anguininae</taxon>
        <taxon>Ditylenchus</taxon>
    </lineage>
</organism>
<dbReference type="PROSITE" id="PS50250">
    <property type="entry name" value="PCI"/>
    <property type="match status" value="1"/>
</dbReference>
<dbReference type="InterPro" id="IPR000717">
    <property type="entry name" value="PCI_dom"/>
</dbReference>
<accession>A0A915D7T3</accession>
<feature type="domain" description="PCI" evidence="4">
    <location>
        <begin position="195"/>
        <end position="375"/>
    </location>
</feature>
<name>A0A915D7T3_9BILA</name>
<dbReference type="AlphaFoldDB" id="A0A915D7T3"/>
<evidence type="ECO:0000256" key="2">
    <source>
        <dbReference type="ARBA" id="ARBA00033214"/>
    </source>
</evidence>
<proteinExistence type="inferred from homology"/>
<keyword evidence="5" id="KW-1185">Reference proteome</keyword>
<dbReference type="FunFam" id="1.10.10.10:FF:000146">
    <property type="entry name" value="PCI domain-containing protein 2 homolog"/>
    <property type="match status" value="1"/>
</dbReference>
<evidence type="ECO:0000259" key="4">
    <source>
        <dbReference type="PROSITE" id="PS50250"/>
    </source>
</evidence>
<dbReference type="GO" id="GO:0016973">
    <property type="term" value="P:poly(A)+ mRNA export from nucleus"/>
    <property type="evidence" value="ECO:0007669"/>
    <property type="project" value="TreeGrafter"/>
</dbReference>
<dbReference type="PANTHER" id="PTHR12732">
    <property type="entry name" value="UNCHARACTERIZED PROTEASOME COMPONENT REGION PCI-CONTAINING"/>
    <property type="match status" value="1"/>
</dbReference>
<dbReference type="GO" id="GO:0006368">
    <property type="term" value="P:transcription elongation by RNA polymerase II"/>
    <property type="evidence" value="ECO:0007669"/>
    <property type="project" value="TreeGrafter"/>
</dbReference>
<reference evidence="6" key="1">
    <citation type="submission" date="2022-11" db="UniProtKB">
        <authorList>
            <consortium name="WormBaseParasite"/>
        </authorList>
    </citation>
    <scope>IDENTIFICATION</scope>
</reference>